<organism evidence="4 5">
    <name type="scientific">Phototrophicus methaneseepsis</name>
    <dbReference type="NCBI Taxonomy" id="2710758"/>
    <lineage>
        <taxon>Bacteria</taxon>
        <taxon>Bacillati</taxon>
        <taxon>Chloroflexota</taxon>
        <taxon>Candidatus Thermofontia</taxon>
        <taxon>Phototrophicales</taxon>
        <taxon>Phototrophicaceae</taxon>
        <taxon>Phototrophicus</taxon>
    </lineage>
</organism>
<dbReference type="Gene3D" id="3.40.50.2300">
    <property type="match status" value="1"/>
</dbReference>
<dbReference type="KEGG" id="pmet:G4Y79_23125"/>
<dbReference type="SUPFAM" id="SSF52172">
    <property type="entry name" value="CheY-like"/>
    <property type="match status" value="1"/>
</dbReference>
<name>A0A7S8IEK5_9CHLR</name>
<evidence type="ECO:0000256" key="2">
    <source>
        <dbReference type="PROSITE-ProRule" id="PRU00169"/>
    </source>
</evidence>
<evidence type="ECO:0000256" key="1">
    <source>
        <dbReference type="ARBA" id="ARBA00022553"/>
    </source>
</evidence>
<dbReference type="Pfam" id="PF00072">
    <property type="entry name" value="Response_reg"/>
    <property type="match status" value="1"/>
</dbReference>
<protein>
    <submittedName>
        <fullName evidence="4">Response regulator</fullName>
    </submittedName>
</protein>
<evidence type="ECO:0000259" key="3">
    <source>
        <dbReference type="PROSITE" id="PS50110"/>
    </source>
</evidence>
<dbReference type="EMBL" id="CP062983">
    <property type="protein sequence ID" value="QPC82544.1"/>
    <property type="molecule type" value="Genomic_DNA"/>
</dbReference>
<dbReference type="RefSeq" id="WP_195170613.1">
    <property type="nucleotide sequence ID" value="NZ_CP062983.1"/>
</dbReference>
<keyword evidence="1 2" id="KW-0597">Phosphoprotein</keyword>
<feature type="modified residue" description="4-aspartylphosphate" evidence="2">
    <location>
        <position position="53"/>
    </location>
</feature>
<accession>A0A7S8IEK5</accession>
<evidence type="ECO:0000313" key="5">
    <source>
        <dbReference type="Proteomes" id="UP000594468"/>
    </source>
</evidence>
<keyword evidence="5" id="KW-1185">Reference proteome</keyword>
<evidence type="ECO:0000313" key="4">
    <source>
        <dbReference type="EMBL" id="QPC82544.1"/>
    </source>
</evidence>
<dbReference type="AlphaFoldDB" id="A0A7S8IEK5"/>
<gene>
    <name evidence="4" type="ORF">G4Y79_23125</name>
</gene>
<sequence length="124" mass="13626">MSGHILIVEDDAALCQLFERMLASQGYEVTLAYDGSQALATIQQKLPDLIILDMLLPYISGYDVIRAIRADEALKHILIIAATASTIAQNMPETAEADLLLMKPIGLFELRTMVARLLQQSPAQ</sequence>
<dbReference type="PROSITE" id="PS50110">
    <property type="entry name" value="RESPONSE_REGULATORY"/>
    <property type="match status" value="1"/>
</dbReference>
<dbReference type="InterPro" id="IPR001789">
    <property type="entry name" value="Sig_transdc_resp-reg_receiver"/>
</dbReference>
<dbReference type="InterPro" id="IPR011006">
    <property type="entry name" value="CheY-like_superfamily"/>
</dbReference>
<feature type="domain" description="Response regulatory" evidence="3">
    <location>
        <begin position="4"/>
        <end position="118"/>
    </location>
</feature>
<dbReference type="InterPro" id="IPR050595">
    <property type="entry name" value="Bact_response_regulator"/>
</dbReference>
<dbReference type="Proteomes" id="UP000594468">
    <property type="component" value="Chromosome"/>
</dbReference>
<dbReference type="PANTHER" id="PTHR44591:SF23">
    <property type="entry name" value="CHEY SUBFAMILY"/>
    <property type="match status" value="1"/>
</dbReference>
<dbReference type="PANTHER" id="PTHR44591">
    <property type="entry name" value="STRESS RESPONSE REGULATOR PROTEIN 1"/>
    <property type="match status" value="1"/>
</dbReference>
<proteinExistence type="predicted"/>
<dbReference type="SMART" id="SM00448">
    <property type="entry name" value="REC"/>
    <property type="match status" value="1"/>
</dbReference>
<reference evidence="4 5" key="1">
    <citation type="submission" date="2020-02" db="EMBL/GenBank/DDBJ databases">
        <authorList>
            <person name="Zheng R.K."/>
            <person name="Sun C.M."/>
        </authorList>
    </citation>
    <scope>NUCLEOTIDE SEQUENCE [LARGE SCALE GENOMIC DNA]</scope>
    <source>
        <strain evidence="5">rifampicinis</strain>
    </source>
</reference>
<dbReference type="GO" id="GO:0000160">
    <property type="term" value="P:phosphorelay signal transduction system"/>
    <property type="evidence" value="ECO:0007669"/>
    <property type="project" value="InterPro"/>
</dbReference>